<dbReference type="eggNOG" id="COG0617">
    <property type="taxonomic scope" value="Bacteria"/>
</dbReference>
<evidence type="ECO:0000313" key="12">
    <source>
        <dbReference type="Proteomes" id="UP000015480"/>
    </source>
</evidence>
<dbReference type="KEGG" id="pami:JCM7686_2979"/>
<dbReference type="Gene3D" id="1.10.3090.10">
    <property type="entry name" value="cca-adding enzyme, domain 2"/>
    <property type="match status" value="1"/>
</dbReference>
<dbReference type="STRING" id="1367847.JCM7686_2979"/>
<dbReference type="Gene3D" id="3.30.460.10">
    <property type="entry name" value="Beta Polymerase, domain 2"/>
    <property type="match status" value="1"/>
</dbReference>
<dbReference type="CDD" id="cd05398">
    <property type="entry name" value="NT_ClassII-CCAase"/>
    <property type="match status" value="1"/>
</dbReference>
<feature type="domain" description="tRNA nucleotidyltransferase/poly(A) polymerase RNA and SrmB- binding" evidence="10">
    <location>
        <begin position="186"/>
        <end position="242"/>
    </location>
</feature>
<keyword evidence="3" id="KW-0819">tRNA processing</keyword>
<dbReference type="PANTHER" id="PTHR46173">
    <property type="entry name" value="CCA TRNA NUCLEOTIDYLTRANSFERASE 1, MITOCHONDRIAL"/>
    <property type="match status" value="1"/>
</dbReference>
<evidence type="ECO:0000256" key="7">
    <source>
        <dbReference type="ARBA" id="ARBA00022842"/>
    </source>
</evidence>
<keyword evidence="7" id="KW-0460">Magnesium</keyword>
<dbReference type="EC" id="2.7.7.19" evidence="11"/>
<gene>
    <name evidence="11" type="ORF">JCM7686_2979</name>
</gene>
<organism evidence="11 12">
    <name type="scientific">Paracoccus aminophilus JCM 7686</name>
    <dbReference type="NCBI Taxonomy" id="1367847"/>
    <lineage>
        <taxon>Bacteria</taxon>
        <taxon>Pseudomonadati</taxon>
        <taxon>Pseudomonadota</taxon>
        <taxon>Alphaproteobacteria</taxon>
        <taxon>Rhodobacterales</taxon>
        <taxon>Paracoccaceae</taxon>
        <taxon>Paracoccus</taxon>
    </lineage>
</organism>
<evidence type="ECO:0000256" key="1">
    <source>
        <dbReference type="ARBA" id="ARBA00001946"/>
    </source>
</evidence>
<evidence type="ECO:0000256" key="5">
    <source>
        <dbReference type="ARBA" id="ARBA00022723"/>
    </source>
</evidence>
<evidence type="ECO:0000256" key="3">
    <source>
        <dbReference type="ARBA" id="ARBA00022694"/>
    </source>
</evidence>
<accession>S5Y2P9</accession>
<sequence>MTEPIAPPRIDTSDPDLQRVLLALNAGGHQAYVVGGAVRNGLLGLAIADWDISTDAPPDRTIELGQAAGLKAVPTGIEHGTITLITNGKPFEVTTFRHDVETDGRRAIVAFTASLSEDAQRRDFTMNALYARADGAVIDPVGGLPDLAARRLRFVGHAPDRIREDYLRILRFFRFLAQYGDAGQADREALAACADLASGLAQISQERIGAEMRKLLGAADPAPSLALMAQAGVLEVILPGADPGDLAALVAAERAAGIAPAWPRRLALLRAPNTTEALRLSREESARQKHLSEAPPLPLPEAAYRLGYDLALDLALIRQGRGAALPADWHAEITAAAAETLPLSAKDLMPELQGAALGRGLQAAEKAWIDNGFAIPKADLIRIARQATEQSGLS</sequence>
<dbReference type="InterPro" id="IPR043519">
    <property type="entry name" value="NT_sf"/>
</dbReference>
<dbReference type="AlphaFoldDB" id="S5Y2P9"/>
<keyword evidence="4 11" id="KW-0548">Nucleotidyltransferase</keyword>
<dbReference type="InterPro" id="IPR032828">
    <property type="entry name" value="PolyA_RNA-bd"/>
</dbReference>
<evidence type="ECO:0000256" key="6">
    <source>
        <dbReference type="ARBA" id="ARBA00022741"/>
    </source>
</evidence>
<dbReference type="Pfam" id="PF12627">
    <property type="entry name" value="PolyA_pol_RNAbd"/>
    <property type="match status" value="1"/>
</dbReference>
<keyword evidence="6" id="KW-0547">Nucleotide-binding</keyword>
<evidence type="ECO:0000256" key="4">
    <source>
        <dbReference type="ARBA" id="ARBA00022695"/>
    </source>
</evidence>
<comment type="similarity">
    <text evidence="8">Belongs to the tRNA nucleotidyltransferase/poly(A) polymerase family.</text>
</comment>
<dbReference type="PANTHER" id="PTHR46173:SF1">
    <property type="entry name" value="CCA TRNA NUCLEOTIDYLTRANSFERASE 1, MITOCHONDRIAL"/>
    <property type="match status" value="1"/>
</dbReference>
<dbReference type="Pfam" id="PF01743">
    <property type="entry name" value="PolyA_pol"/>
    <property type="match status" value="1"/>
</dbReference>
<dbReference type="HOGENOM" id="CLU_015961_2_3_5"/>
<dbReference type="OrthoDB" id="9805698at2"/>
<keyword evidence="2 8" id="KW-0808">Transferase</keyword>
<dbReference type="InterPro" id="IPR050264">
    <property type="entry name" value="Bact_CCA-adding_enz_type3_sf"/>
</dbReference>
<evidence type="ECO:0000256" key="8">
    <source>
        <dbReference type="RuleBase" id="RU003953"/>
    </source>
</evidence>
<dbReference type="GO" id="GO:1990817">
    <property type="term" value="F:poly(A) RNA polymerase activity"/>
    <property type="evidence" value="ECO:0007669"/>
    <property type="project" value="UniProtKB-EC"/>
</dbReference>
<dbReference type="GO" id="GO:0000166">
    <property type="term" value="F:nucleotide binding"/>
    <property type="evidence" value="ECO:0007669"/>
    <property type="project" value="UniProtKB-KW"/>
</dbReference>
<dbReference type="GO" id="GO:0046872">
    <property type="term" value="F:metal ion binding"/>
    <property type="evidence" value="ECO:0007669"/>
    <property type="project" value="UniProtKB-KW"/>
</dbReference>
<dbReference type="GO" id="GO:0000049">
    <property type="term" value="F:tRNA binding"/>
    <property type="evidence" value="ECO:0007669"/>
    <property type="project" value="TreeGrafter"/>
</dbReference>
<keyword evidence="8" id="KW-0694">RNA-binding</keyword>
<feature type="domain" description="Poly A polymerase head" evidence="9">
    <location>
        <begin position="31"/>
        <end position="153"/>
    </location>
</feature>
<dbReference type="SUPFAM" id="SSF81301">
    <property type="entry name" value="Nucleotidyltransferase"/>
    <property type="match status" value="1"/>
</dbReference>
<evidence type="ECO:0000259" key="9">
    <source>
        <dbReference type="Pfam" id="PF01743"/>
    </source>
</evidence>
<name>S5Y2P9_PARAH</name>
<reference evidence="11 12" key="1">
    <citation type="journal article" date="2014" name="BMC Genomics">
        <title>Architecture and functions of a multipartite genome of the methylotrophic bacterium Paracoccus aminophilus JCM 7686, containing primary and secondary chromids.</title>
        <authorList>
            <person name="Dziewit L."/>
            <person name="Czarnecki J."/>
            <person name="Wibberg D."/>
            <person name="Radlinska M."/>
            <person name="Mrozek P."/>
            <person name="Szymczak M."/>
            <person name="Schluter A."/>
            <person name="Puhler A."/>
            <person name="Bartosik D."/>
        </authorList>
    </citation>
    <scope>NUCLEOTIDE SEQUENCE [LARGE SCALE GENOMIC DNA]</scope>
    <source>
        <strain evidence="11">JCM 7686</strain>
    </source>
</reference>
<dbReference type="PATRIC" id="fig|1367847.3.peg.2996"/>
<proteinExistence type="inferred from homology"/>
<evidence type="ECO:0000259" key="10">
    <source>
        <dbReference type="Pfam" id="PF12627"/>
    </source>
</evidence>
<keyword evidence="5" id="KW-0479">Metal-binding</keyword>
<dbReference type="RefSeq" id="WP_020951652.1">
    <property type="nucleotide sequence ID" value="NC_022041.1"/>
</dbReference>
<evidence type="ECO:0000256" key="2">
    <source>
        <dbReference type="ARBA" id="ARBA00022679"/>
    </source>
</evidence>
<dbReference type="GO" id="GO:0008033">
    <property type="term" value="P:tRNA processing"/>
    <property type="evidence" value="ECO:0007669"/>
    <property type="project" value="UniProtKB-KW"/>
</dbReference>
<protein>
    <submittedName>
        <fullName evidence="11">PolyA polymerase</fullName>
        <ecNumber evidence="11">2.7.7.19</ecNumber>
    </submittedName>
</protein>
<dbReference type="InterPro" id="IPR002646">
    <property type="entry name" value="PolA_pol_head_dom"/>
</dbReference>
<dbReference type="SUPFAM" id="SSF81891">
    <property type="entry name" value="Poly A polymerase C-terminal region-like"/>
    <property type="match status" value="1"/>
</dbReference>
<comment type="cofactor">
    <cofactor evidence="1">
        <name>Mg(2+)</name>
        <dbReference type="ChEBI" id="CHEBI:18420"/>
    </cofactor>
</comment>
<dbReference type="Proteomes" id="UP000015480">
    <property type="component" value="Chromosome"/>
</dbReference>
<evidence type="ECO:0000313" key="11">
    <source>
        <dbReference type="EMBL" id="AGT10015.1"/>
    </source>
</evidence>
<keyword evidence="12" id="KW-1185">Reference proteome</keyword>
<dbReference type="EMBL" id="CP006650">
    <property type="protein sequence ID" value="AGT10015.1"/>
    <property type="molecule type" value="Genomic_DNA"/>
</dbReference>